<accession>A0A8H5FSU1</accession>
<keyword evidence="2" id="KW-1185">Reference proteome</keyword>
<dbReference type="OrthoDB" id="10257301at2759"/>
<evidence type="ECO:0000313" key="1">
    <source>
        <dbReference type="EMBL" id="KAF5347487.1"/>
    </source>
</evidence>
<dbReference type="AlphaFoldDB" id="A0A8H5FSU1"/>
<gene>
    <name evidence="1" type="ORF">D9758_015061</name>
</gene>
<organism evidence="1 2">
    <name type="scientific">Tetrapyrgos nigripes</name>
    <dbReference type="NCBI Taxonomy" id="182062"/>
    <lineage>
        <taxon>Eukaryota</taxon>
        <taxon>Fungi</taxon>
        <taxon>Dikarya</taxon>
        <taxon>Basidiomycota</taxon>
        <taxon>Agaricomycotina</taxon>
        <taxon>Agaricomycetes</taxon>
        <taxon>Agaricomycetidae</taxon>
        <taxon>Agaricales</taxon>
        <taxon>Marasmiineae</taxon>
        <taxon>Marasmiaceae</taxon>
        <taxon>Tetrapyrgos</taxon>
    </lineage>
</organism>
<protein>
    <submittedName>
        <fullName evidence="1">Uncharacterized protein</fullName>
    </submittedName>
</protein>
<evidence type="ECO:0000313" key="2">
    <source>
        <dbReference type="Proteomes" id="UP000559256"/>
    </source>
</evidence>
<dbReference type="EMBL" id="JAACJM010000094">
    <property type="protein sequence ID" value="KAF5347487.1"/>
    <property type="molecule type" value="Genomic_DNA"/>
</dbReference>
<sequence>MDHAIFLLNHHVLHIPVPIVPSSPSNLPLPPSSTKYTMVSSPISPSNLARSSHAKGSVVLDEEDRERVVFDTKDGEDLKMALLVEGTPTNTYTVSLPSLYIPPTRLLTPFQEYADPERSNPRRPHSITAFAVAPDKSQLTTRYLDGTLDILYLPKRPCR</sequence>
<name>A0A8H5FSU1_9AGAR</name>
<comment type="caution">
    <text evidence="1">The sequence shown here is derived from an EMBL/GenBank/DDBJ whole genome shotgun (WGS) entry which is preliminary data.</text>
</comment>
<reference evidence="1 2" key="1">
    <citation type="journal article" date="2020" name="ISME J.">
        <title>Uncovering the hidden diversity of litter-decomposition mechanisms in mushroom-forming fungi.</title>
        <authorList>
            <person name="Floudas D."/>
            <person name="Bentzer J."/>
            <person name="Ahren D."/>
            <person name="Johansson T."/>
            <person name="Persson P."/>
            <person name="Tunlid A."/>
        </authorList>
    </citation>
    <scope>NUCLEOTIDE SEQUENCE [LARGE SCALE GENOMIC DNA]</scope>
    <source>
        <strain evidence="1 2">CBS 291.85</strain>
    </source>
</reference>
<dbReference type="Proteomes" id="UP000559256">
    <property type="component" value="Unassembled WGS sequence"/>
</dbReference>
<proteinExistence type="predicted"/>